<evidence type="ECO:0000313" key="2">
    <source>
        <dbReference type="Proteomes" id="UP000637002"/>
    </source>
</evidence>
<evidence type="ECO:0000313" key="1">
    <source>
        <dbReference type="EMBL" id="GGC70902.1"/>
    </source>
</evidence>
<comment type="caution">
    <text evidence="1">The sequence shown here is derived from an EMBL/GenBank/DDBJ whole genome shotgun (WGS) entry which is preliminary data.</text>
</comment>
<dbReference type="Proteomes" id="UP000637002">
    <property type="component" value="Unassembled WGS sequence"/>
</dbReference>
<keyword evidence="2" id="KW-1185">Reference proteome</keyword>
<protein>
    <recommendedName>
        <fullName evidence="3">Mu-like prophage protein gp46</fullName>
    </recommendedName>
</protein>
<dbReference type="RefSeq" id="WP_188610150.1">
    <property type="nucleotide sequence ID" value="NZ_BMGG01000005.1"/>
</dbReference>
<evidence type="ECO:0008006" key="3">
    <source>
        <dbReference type="Google" id="ProtNLM"/>
    </source>
</evidence>
<dbReference type="InterPro" id="IPR010877">
    <property type="entry name" value="Phage_Mu_Gp46"/>
</dbReference>
<reference evidence="1" key="2">
    <citation type="submission" date="2020-09" db="EMBL/GenBank/DDBJ databases">
        <authorList>
            <person name="Sun Q."/>
            <person name="Zhou Y."/>
        </authorList>
    </citation>
    <scope>NUCLEOTIDE SEQUENCE</scope>
    <source>
        <strain evidence="1">CGMCC 1.12919</strain>
    </source>
</reference>
<name>A0A916UG00_9HYPH</name>
<dbReference type="EMBL" id="BMGG01000005">
    <property type="protein sequence ID" value="GGC70902.1"/>
    <property type="molecule type" value="Genomic_DNA"/>
</dbReference>
<proteinExistence type="predicted"/>
<accession>A0A916UG00</accession>
<reference evidence="1" key="1">
    <citation type="journal article" date="2014" name="Int. J. Syst. Evol. Microbiol.">
        <title>Complete genome sequence of Corynebacterium casei LMG S-19264T (=DSM 44701T), isolated from a smear-ripened cheese.</title>
        <authorList>
            <consortium name="US DOE Joint Genome Institute (JGI-PGF)"/>
            <person name="Walter F."/>
            <person name="Albersmeier A."/>
            <person name="Kalinowski J."/>
            <person name="Ruckert C."/>
        </authorList>
    </citation>
    <scope>NUCLEOTIDE SEQUENCE</scope>
    <source>
        <strain evidence="1">CGMCC 1.12919</strain>
    </source>
</reference>
<dbReference type="Pfam" id="PF07409">
    <property type="entry name" value="GP46"/>
    <property type="match status" value="1"/>
</dbReference>
<organism evidence="1 2">
    <name type="scientific">Chelatococcus reniformis</name>
    <dbReference type="NCBI Taxonomy" id="1494448"/>
    <lineage>
        <taxon>Bacteria</taxon>
        <taxon>Pseudomonadati</taxon>
        <taxon>Pseudomonadota</taxon>
        <taxon>Alphaproteobacteria</taxon>
        <taxon>Hyphomicrobiales</taxon>
        <taxon>Chelatococcaceae</taxon>
        <taxon>Chelatococcus</taxon>
    </lineage>
</organism>
<gene>
    <name evidence="1" type="ORF">GCM10010994_31820</name>
</gene>
<sequence length="162" mass="17498">MSDGITEITPDDLTLGWLMQPLDGTDQTGELASAVIVALGTDRRADEADELPAIDADDRRGWWGDTGAAEIWDGWPIGSRLWLLARAAIRPAGARQGSTLALAETYAYEALQPLIARGIASRVVVVADRVGTERIDVVVTIYRGPRDAVALRFQNLWTGIVA</sequence>
<dbReference type="AlphaFoldDB" id="A0A916UG00"/>